<accession>A0ABS8SNS0</accession>
<dbReference type="PANTHER" id="PTHR11461:SF315">
    <property type="entry name" value="SERPIN-Z3-LIKE"/>
    <property type="match status" value="1"/>
</dbReference>
<sequence length="223" mass="25051">MTAAGARGDTLNQMLQFLGVSDIDDLNSKFLNMTSVLGSNINGGPDLSFLNGIWVAHTHQIRDSFKELADTVYKAVPKVVDLKLKVESLDAFYIPKFKFSYTAMTQVVRTMMEMGLTLPFDRKCRAITEIVEPHRPFFVNGIIQKTFIEVNEKGTEAAAVTVLSDDNMGFSMYDLPRFEADHPFMFMVREEVSRLVLFTGPVLNPSTDHVSDNEYRSSSDSDN</sequence>
<evidence type="ECO:0000313" key="4">
    <source>
        <dbReference type="EMBL" id="MCD7460516.1"/>
    </source>
</evidence>
<evidence type="ECO:0000259" key="3">
    <source>
        <dbReference type="SMART" id="SM00093"/>
    </source>
</evidence>
<dbReference type="EMBL" id="JACEIK010000657">
    <property type="protein sequence ID" value="MCD7460516.1"/>
    <property type="molecule type" value="Genomic_DNA"/>
</dbReference>
<dbReference type="SUPFAM" id="SSF56574">
    <property type="entry name" value="Serpins"/>
    <property type="match status" value="1"/>
</dbReference>
<dbReference type="PROSITE" id="PS00284">
    <property type="entry name" value="SERPIN"/>
    <property type="match status" value="1"/>
</dbReference>
<reference evidence="4 5" key="1">
    <citation type="journal article" date="2021" name="BMC Genomics">
        <title>Datura genome reveals duplications of psychoactive alkaloid biosynthetic genes and high mutation rate following tissue culture.</title>
        <authorList>
            <person name="Rajewski A."/>
            <person name="Carter-House D."/>
            <person name="Stajich J."/>
            <person name="Litt A."/>
        </authorList>
    </citation>
    <scope>NUCLEOTIDE SEQUENCE [LARGE SCALE GENOMIC DNA]</scope>
    <source>
        <strain evidence="4">AR-01</strain>
    </source>
</reference>
<name>A0ABS8SNS0_DATST</name>
<dbReference type="InterPro" id="IPR023796">
    <property type="entry name" value="Serpin_dom"/>
</dbReference>
<keyword evidence="5" id="KW-1185">Reference proteome</keyword>
<evidence type="ECO:0000256" key="2">
    <source>
        <dbReference type="RuleBase" id="RU000411"/>
    </source>
</evidence>
<dbReference type="PANTHER" id="PTHR11461">
    <property type="entry name" value="SERINE PROTEASE INHIBITOR, SERPIN"/>
    <property type="match status" value="1"/>
</dbReference>
<comment type="caution">
    <text evidence="4">The sequence shown here is derived from an EMBL/GenBank/DDBJ whole genome shotgun (WGS) entry which is preliminary data.</text>
</comment>
<evidence type="ECO:0000313" key="5">
    <source>
        <dbReference type="Proteomes" id="UP000823775"/>
    </source>
</evidence>
<feature type="domain" description="Serpin" evidence="3">
    <location>
        <begin position="1"/>
        <end position="205"/>
    </location>
</feature>
<dbReference type="Gene3D" id="3.30.497.10">
    <property type="entry name" value="Antithrombin, subunit I, domain 2"/>
    <property type="match status" value="2"/>
</dbReference>
<protein>
    <recommendedName>
        <fullName evidence="3">Serpin domain-containing protein</fullName>
    </recommendedName>
</protein>
<comment type="similarity">
    <text evidence="1 2">Belongs to the serpin family.</text>
</comment>
<dbReference type="InterPro" id="IPR000215">
    <property type="entry name" value="Serpin_fam"/>
</dbReference>
<dbReference type="InterPro" id="IPR036186">
    <property type="entry name" value="Serpin_sf"/>
</dbReference>
<dbReference type="InterPro" id="IPR042178">
    <property type="entry name" value="Serpin_sf_1"/>
</dbReference>
<gene>
    <name evidence="4" type="ORF">HAX54_043682</name>
</gene>
<dbReference type="Proteomes" id="UP000823775">
    <property type="component" value="Unassembled WGS sequence"/>
</dbReference>
<dbReference type="InterPro" id="IPR023795">
    <property type="entry name" value="Serpin_CS"/>
</dbReference>
<evidence type="ECO:0000256" key="1">
    <source>
        <dbReference type="ARBA" id="ARBA00009500"/>
    </source>
</evidence>
<organism evidence="4 5">
    <name type="scientific">Datura stramonium</name>
    <name type="common">Jimsonweed</name>
    <name type="synonym">Common thornapple</name>
    <dbReference type="NCBI Taxonomy" id="4076"/>
    <lineage>
        <taxon>Eukaryota</taxon>
        <taxon>Viridiplantae</taxon>
        <taxon>Streptophyta</taxon>
        <taxon>Embryophyta</taxon>
        <taxon>Tracheophyta</taxon>
        <taxon>Spermatophyta</taxon>
        <taxon>Magnoliopsida</taxon>
        <taxon>eudicotyledons</taxon>
        <taxon>Gunneridae</taxon>
        <taxon>Pentapetalae</taxon>
        <taxon>asterids</taxon>
        <taxon>lamiids</taxon>
        <taxon>Solanales</taxon>
        <taxon>Solanaceae</taxon>
        <taxon>Solanoideae</taxon>
        <taxon>Datureae</taxon>
        <taxon>Datura</taxon>
    </lineage>
</organism>
<dbReference type="SMART" id="SM00093">
    <property type="entry name" value="SERPIN"/>
    <property type="match status" value="1"/>
</dbReference>
<proteinExistence type="inferred from homology"/>
<dbReference type="Pfam" id="PF00079">
    <property type="entry name" value="Serpin"/>
    <property type="match status" value="2"/>
</dbReference>